<gene>
    <name evidence="2" type="ORF">HGT73_13140</name>
</gene>
<sequence>MFQNIYSYHSENDINESQSETEKIASQDQDELTKPVLNPHPEKPEDNSTEEDNVFYMKDWDLPDFQLPHT</sequence>
<evidence type="ECO:0000313" key="3">
    <source>
        <dbReference type="Proteomes" id="UP000786875"/>
    </source>
</evidence>
<evidence type="ECO:0000313" key="2">
    <source>
        <dbReference type="EMBL" id="MBT0728298.1"/>
    </source>
</evidence>
<keyword evidence="3" id="KW-1185">Reference proteome</keyword>
<evidence type="ECO:0000256" key="1">
    <source>
        <dbReference type="SAM" id="MobiDB-lite"/>
    </source>
</evidence>
<reference evidence="2 3" key="1">
    <citation type="submission" date="2020-04" db="EMBL/GenBank/DDBJ databases">
        <title>Genome sequencing of Rosenbergiella species.</title>
        <authorList>
            <person name="Alvarez-Perez S."/>
            <person name="Lievens B."/>
        </authorList>
    </citation>
    <scope>NUCLEOTIDE SEQUENCE [LARGE SCALE GENOMIC DNA]</scope>
    <source>
        <strain evidence="2 3">CdVSA20.1</strain>
    </source>
</reference>
<name>A0ABS5T9A4_9GAMM</name>
<proteinExistence type="predicted"/>
<accession>A0ABS5T9A4</accession>
<comment type="caution">
    <text evidence="2">The sequence shown here is derived from an EMBL/GenBank/DDBJ whole genome shotgun (WGS) entry which is preliminary data.</text>
</comment>
<dbReference type="RefSeq" id="WP_214215712.1">
    <property type="nucleotide sequence ID" value="NZ_JABBFO010000015.1"/>
</dbReference>
<dbReference type="EMBL" id="JABBFO010000015">
    <property type="protein sequence ID" value="MBT0728298.1"/>
    <property type="molecule type" value="Genomic_DNA"/>
</dbReference>
<organism evidence="2 3">
    <name type="scientific">Rosenbergiella australiborealis</name>
    <dbReference type="NCBI Taxonomy" id="1544696"/>
    <lineage>
        <taxon>Bacteria</taxon>
        <taxon>Pseudomonadati</taxon>
        <taxon>Pseudomonadota</taxon>
        <taxon>Gammaproteobacteria</taxon>
        <taxon>Enterobacterales</taxon>
        <taxon>Erwiniaceae</taxon>
        <taxon>Rosenbergiella</taxon>
    </lineage>
</organism>
<feature type="region of interest" description="Disordered" evidence="1">
    <location>
        <begin position="1"/>
        <end position="57"/>
    </location>
</feature>
<dbReference type="Proteomes" id="UP000786875">
    <property type="component" value="Unassembled WGS sequence"/>
</dbReference>
<protein>
    <submittedName>
        <fullName evidence="2">Uncharacterized protein</fullName>
    </submittedName>
</protein>